<name>A0ABW3L9S1_9BACL</name>
<dbReference type="SUPFAM" id="SSF55136">
    <property type="entry name" value="Probable bacterial effector-binding domain"/>
    <property type="match status" value="1"/>
</dbReference>
<dbReference type="RefSeq" id="WP_144838007.1">
    <property type="nucleotide sequence ID" value="NZ_JBHTKI010000008.1"/>
</dbReference>
<evidence type="ECO:0000259" key="1">
    <source>
        <dbReference type="SMART" id="SM00871"/>
    </source>
</evidence>
<keyword evidence="3" id="KW-1185">Reference proteome</keyword>
<gene>
    <name evidence="2" type="ORF">ACFQ1X_07550</name>
</gene>
<dbReference type="InterPro" id="IPR010499">
    <property type="entry name" value="AraC_E-bd"/>
</dbReference>
<dbReference type="EMBL" id="JBHTKI010000008">
    <property type="protein sequence ID" value="MFD1031290.1"/>
    <property type="molecule type" value="Genomic_DNA"/>
</dbReference>
<feature type="domain" description="AraC effector-binding" evidence="1">
    <location>
        <begin position="9"/>
        <end position="168"/>
    </location>
</feature>
<dbReference type="Proteomes" id="UP001597109">
    <property type="component" value="Unassembled WGS sequence"/>
</dbReference>
<comment type="caution">
    <text evidence="2">The sequence shown here is derived from an EMBL/GenBank/DDBJ whole genome shotgun (WGS) entry which is preliminary data.</text>
</comment>
<evidence type="ECO:0000313" key="2">
    <source>
        <dbReference type="EMBL" id="MFD1031290.1"/>
    </source>
</evidence>
<dbReference type="InterPro" id="IPR029442">
    <property type="entry name" value="GyrI-like"/>
</dbReference>
<protein>
    <submittedName>
        <fullName evidence="2">GyrI-like domain-containing protein</fullName>
    </submittedName>
</protein>
<dbReference type="SMART" id="SM00871">
    <property type="entry name" value="AraC_E_bind"/>
    <property type="match status" value="1"/>
</dbReference>
<proteinExistence type="predicted"/>
<dbReference type="InterPro" id="IPR011256">
    <property type="entry name" value="Reg_factor_effector_dom_sf"/>
</dbReference>
<reference evidence="3" key="1">
    <citation type="journal article" date="2019" name="Int. J. Syst. Evol. Microbiol.">
        <title>The Global Catalogue of Microorganisms (GCM) 10K type strain sequencing project: providing services to taxonomists for standard genome sequencing and annotation.</title>
        <authorList>
            <consortium name="The Broad Institute Genomics Platform"/>
            <consortium name="The Broad Institute Genome Sequencing Center for Infectious Disease"/>
            <person name="Wu L."/>
            <person name="Ma J."/>
        </authorList>
    </citation>
    <scope>NUCLEOTIDE SEQUENCE [LARGE SCALE GENOMIC DNA]</scope>
    <source>
        <strain evidence="3">CCUG 56756</strain>
    </source>
</reference>
<dbReference type="Pfam" id="PF06445">
    <property type="entry name" value="GyrI-like"/>
    <property type="match status" value="1"/>
</dbReference>
<organism evidence="2 3">
    <name type="scientific">Metaplanococcus flavidus</name>
    <dbReference type="NCBI Taxonomy" id="569883"/>
    <lineage>
        <taxon>Bacteria</taxon>
        <taxon>Bacillati</taxon>
        <taxon>Bacillota</taxon>
        <taxon>Bacilli</taxon>
        <taxon>Bacillales</taxon>
        <taxon>Caryophanaceae</taxon>
        <taxon>Metaplanococcus</taxon>
    </lineage>
</organism>
<dbReference type="Gene3D" id="3.20.80.10">
    <property type="entry name" value="Regulatory factor, effector binding domain"/>
    <property type="match status" value="1"/>
</dbReference>
<evidence type="ECO:0000313" key="3">
    <source>
        <dbReference type="Proteomes" id="UP001597109"/>
    </source>
</evidence>
<accession>A0ABW3L9S1</accession>
<sequence length="173" mass="19976">MTQRLFEGQKVEIKEEKPYIAIPVEMEILDRGEIAALVEEVYSWLKRRKIEPAGQPFCRYWVMGGVEEKFSLEVGIPVERMISGDERIVASFIPGGSYAFAVHKGTTEYLDDTSYALEKWAEDEGLELDKRYEGETEIWNGRFEFFEYQTNEGSHDQSDIVEVAFLLMRDIAA</sequence>